<evidence type="ECO:0000313" key="2">
    <source>
        <dbReference type="EMBL" id="BBY07685.1"/>
    </source>
</evidence>
<dbReference type="EMBL" id="AP022583">
    <property type="protein sequence ID" value="BBY07685.1"/>
    <property type="molecule type" value="Genomic_DNA"/>
</dbReference>
<proteinExistence type="predicted"/>
<dbReference type="KEGG" id="mnv:MNVI_30030"/>
<reference evidence="2 3" key="1">
    <citation type="journal article" date="2019" name="Emerg. Microbes Infect.">
        <title>Comprehensive subspecies identification of 175 nontuberculous mycobacteria species based on 7547 genomic profiles.</title>
        <authorList>
            <person name="Matsumoto Y."/>
            <person name="Kinjo T."/>
            <person name="Motooka D."/>
            <person name="Nabeya D."/>
            <person name="Jung N."/>
            <person name="Uechi K."/>
            <person name="Horii T."/>
            <person name="Iida T."/>
            <person name="Fujita J."/>
            <person name="Nakamura S."/>
        </authorList>
    </citation>
    <scope>NUCLEOTIDE SEQUENCE [LARGE SCALE GENOMIC DNA]</scope>
    <source>
        <strain evidence="2 3">JCM 16367</strain>
    </source>
</reference>
<evidence type="ECO:0000313" key="3">
    <source>
        <dbReference type="Proteomes" id="UP000466894"/>
    </source>
</evidence>
<protein>
    <submittedName>
        <fullName evidence="2">Uncharacterized protein</fullName>
    </submittedName>
</protein>
<accession>A0A7I7PGM0</accession>
<organism evidence="2 3">
    <name type="scientific">Mycobacterium noviomagense</name>
    <dbReference type="NCBI Taxonomy" id="459858"/>
    <lineage>
        <taxon>Bacteria</taxon>
        <taxon>Bacillati</taxon>
        <taxon>Actinomycetota</taxon>
        <taxon>Actinomycetes</taxon>
        <taxon>Mycobacteriales</taxon>
        <taxon>Mycobacteriaceae</taxon>
        <taxon>Mycobacterium</taxon>
    </lineage>
</organism>
<dbReference type="AlphaFoldDB" id="A0A7I7PGM0"/>
<dbReference type="Proteomes" id="UP000466894">
    <property type="component" value="Chromosome"/>
</dbReference>
<gene>
    <name evidence="2" type="ORF">MNVI_30030</name>
</gene>
<feature type="region of interest" description="Disordered" evidence="1">
    <location>
        <begin position="146"/>
        <end position="167"/>
    </location>
</feature>
<name>A0A7I7PGM0_9MYCO</name>
<evidence type="ECO:0000256" key="1">
    <source>
        <dbReference type="SAM" id="MobiDB-lite"/>
    </source>
</evidence>
<sequence length="167" mass="17776">MAGMPEHPGSAISTSDTQAALRQSRRLPALWGKYARVLLTAGAEAEEAGVDVALTPNDARELASALLAAGEAWGDDETHRTLSSNPNLPIVAAAYSRLTAAVEDGENNGAEQIRVATPDVDVLLTFAQMLYQEIKSRASESAESHHLCPHLENAPSSKTGFCHSERQ</sequence>